<evidence type="ECO:0000313" key="1">
    <source>
        <dbReference type="EMBL" id="KAF1930795.1"/>
    </source>
</evidence>
<dbReference type="OrthoDB" id="443402at2759"/>
<dbReference type="GeneID" id="54355541"/>
<dbReference type="RefSeq" id="XP_033451043.1">
    <property type="nucleotide sequence ID" value="XM_033597874.1"/>
</dbReference>
<proteinExistence type="predicted"/>
<gene>
    <name evidence="1" type="ORF">M421DRAFT_90614</name>
</gene>
<dbReference type="AlphaFoldDB" id="A0A6A5RR21"/>
<sequence>MICFRQLKVQFYSEIQSTLRRASALRHLSVKLDFGTCPCNSAFKQALIHLTVVSLPAFFDRKNDTMMKTSTAESSHPLRRMALHSFEEELQRDDSLQPFLDFLHVLTKLNVIFVVQCEVVLSIALHELEQCIEIAVTAIVRPSIDIELGVIVNEEAWCGDLLVVDDLPHQVFLSHSVDFHRTVRDFLCDNYREKPALLVREELNPLISLCSVYLALLKGPAIKIFWIPTFYKTIIGLTDELLYYAHELGRRLGDPTVPCLLPILDELDKTNTSFVRRSRGNNHWTDARDLRSAQGLETNEERDTCNFLELVVQARLTGYYQQGRPSTAGLRITSAPYNSNSYAACCTTLSKKKQG</sequence>
<reference evidence="1" key="1">
    <citation type="journal article" date="2020" name="Stud. Mycol.">
        <title>101 Dothideomycetes genomes: a test case for predicting lifestyles and emergence of pathogens.</title>
        <authorList>
            <person name="Haridas S."/>
            <person name="Albert R."/>
            <person name="Binder M."/>
            <person name="Bloem J."/>
            <person name="Labutti K."/>
            <person name="Salamov A."/>
            <person name="Andreopoulos B."/>
            <person name="Baker S."/>
            <person name="Barry K."/>
            <person name="Bills G."/>
            <person name="Bluhm B."/>
            <person name="Cannon C."/>
            <person name="Castanera R."/>
            <person name="Culley D."/>
            <person name="Daum C."/>
            <person name="Ezra D."/>
            <person name="Gonzalez J."/>
            <person name="Henrissat B."/>
            <person name="Kuo A."/>
            <person name="Liang C."/>
            <person name="Lipzen A."/>
            <person name="Lutzoni F."/>
            <person name="Magnuson J."/>
            <person name="Mondo S."/>
            <person name="Nolan M."/>
            <person name="Ohm R."/>
            <person name="Pangilinan J."/>
            <person name="Park H.-J."/>
            <person name="Ramirez L."/>
            <person name="Alfaro M."/>
            <person name="Sun H."/>
            <person name="Tritt A."/>
            <person name="Yoshinaga Y."/>
            <person name="Zwiers L.-H."/>
            <person name="Turgeon B."/>
            <person name="Goodwin S."/>
            <person name="Spatafora J."/>
            <person name="Crous P."/>
            <person name="Grigoriev I."/>
        </authorList>
    </citation>
    <scope>NUCLEOTIDE SEQUENCE</scope>
    <source>
        <strain evidence="1">CBS 183.55</strain>
    </source>
</reference>
<dbReference type="Proteomes" id="UP000800082">
    <property type="component" value="Unassembled WGS sequence"/>
</dbReference>
<evidence type="ECO:0000313" key="2">
    <source>
        <dbReference type="Proteomes" id="UP000800082"/>
    </source>
</evidence>
<protein>
    <submittedName>
        <fullName evidence="1">Uncharacterized protein</fullName>
    </submittedName>
</protein>
<dbReference type="EMBL" id="ML978962">
    <property type="protein sequence ID" value="KAF1930795.1"/>
    <property type="molecule type" value="Genomic_DNA"/>
</dbReference>
<name>A0A6A5RR21_9PLEO</name>
<organism evidence="1 2">
    <name type="scientific">Didymella exigua CBS 183.55</name>
    <dbReference type="NCBI Taxonomy" id="1150837"/>
    <lineage>
        <taxon>Eukaryota</taxon>
        <taxon>Fungi</taxon>
        <taxon>Dikarya</taxon>
        <taxon>Ascomycota</taxon>
        <taxon>Pezizomycotina</taxon>
        <taxon>Dothideomycetes</taxon>
        <taxon>Pleosporomycetidae</taxon>
        <taxon>Pleosporales</taxon>
        <taxon>Pleosporineae</taxon>
        <taxon>Didymellaceae</taxon>
        <taxon>Didymella</taxon>
    </lineage>
</organism>
<accession>A0A6A5RR21</accession>
<keyword evidence="2" id="KW-1185">Reference proteome</keyword>